<dbReference type="Pfam" id="PF08241">
    <property type="entry name" value="Methyltransf_11"/>
    <property type="match status" value="1"/>
</dbReference>
<dbReference type="EMBL" id="UOGL01000342">
    <property type="protein sequence ID" value="VAX39580.1"/>
    <property type="molecule type" value="Genomic_DNA"/>
</dbReference>
<dbReference type="AlphaFoldDB" id="A0A3B1DW94"/>
<gene>
    <name evidence="2" type="ORF">MNBD_PLANCTO02-1227</name>
</gene>
<evidence type="ECO:0000259" key="1">
    <source>
        <dbReference type="Pfam" id="PF08241"/>
    </source>
</evidence>
<name>A0A3B1DW94_9ZZZZ</name>
<feature type="domain" description="Methyltransferase type 11" evidence="1">
    <location>
        <begin position="53"/>
        <end position="148"/>
    </location>
</feature>
<dbReference type="GO" id="GO:0008757">
    <property type="term" value="F:S-adenosylmethionine-dependent methyltransferase activity"/>
    <property type="evidence" value="ECO:0007669"/>
    <property type="project" value="InterPro"/>
</dbReference>
<dbReference type="Gene3D" id="3.40.50.150">
    <property type="entry name" value="Vaccinia Virus protein VP39"/>
    <property type="match status" value="1"/>
</dbReference>
<dbReference type="SUPFAM" id="SSF53335">
    <property type="entry name" value="S-adenosyl-L-methionine-dependent methyltransferases"/>
    <property type="match status" value="1"/>
</dbReference>
<organism evidence="2">
    <name type="scientific">hydrothermal vent metagenome</name>
    <dbReference type="NCBI Taxonomy" id="652676"/>
    <lineage>
        <taxon>unclassified sequences</taxon>
        <taxon>metagenomes</taxon>
        <taxon>ecological metagenomes</taxon>
    </lineage>
</organism>
<protein>
    <recommendedName>
        <fullName evidence="1">Methyltransferase type 11 domain-containing protein</fullName>
    </recommendedName>
</protein>
<accession>A0A3B1DW94</accession>
<dbReference type="CDD" id="cd02440">
    <property type="entry name" value="AdoMet_MTases"/>
    <property type="match status" value="1"/>
</dbReference>
<dbReference type="InterPro" id="IPR029063">
    <property type="entry name" value="SAM-dependent_MTases_sf"/>
</dbReference>
<sequence>MSHYRQNQAAWNRIASQKNQFSKVATDEECRNPLKVLDGRGWLPQNIQGQRVLCLASGGGWQSILYASAGADVTVVDLSSAMLHLDRREATRRKLNIKTIEASMDSLPMLTDASFDIIHQPVSSCYIEELAPLYNEVARLLCVGGVYISQHKTPTSLQIEERDNKNRYVIGLKYYQKKSLPVMADTSYREEGTVEYLHRWEQLVGGLCQAGFVIEDLCEPYRADETAAAGHFKHRGCFVAPYLRMKARRVKDVIEKEKSILWKP</sequence>
<dbReference type="InterPro" id="IPR013216">
    <property type="entry name" value="Methyltransf_11"/>
</dbReference>
<proteinExistence type="predicted"/>
<evidence type="ECO:0000313" key="2">
    <source>
        <dbReference type="EMBL" id="VAX39580.1"/>
    </source>
</evidence>
<reference evidence="2" key="1">
    <citation type="submission" date="2018-06" db="EMBL/GenBank/DDBJ databases">
        <authorList>
            <person name="Zhirakovskaya E."/>
        </authorList>
    </citation>
    <scope>NUCLEOTIDE SEQUENCE</scope>
</reference>